<gene>
    <name evidence="9" type="ORF">GCM10011401_13050</name>
</gene>
<dbReference type="PROSITE" id="PS00063">
    <property type="entry name" value="ALDOKETO_REDUCTASE_3"/>
    <property type="match status" value="1"/>
</dbReference>
<evidence type="ECO:0000313" key="9">
    <source>
        <dbReference type="EMBL" id="GGE67093.1"/>
    </source>
</evidence>
<evidence type="ECO:0000256" key="5">
    <source>
        <dbReference type="PIRSR" id="PIRSR000097-2"/>
    </source>
</evidence>
<keyword evidence="3" id="KW-0560">Oxidoreductase</keyword>
<reference evidence="9" key="2">
    <citation type="submission" date="2020-09" db="EMBL/GenBank/DDBJ databases">
        <authorList>
            <person name="Sun Q."/>
            <person name="Zhou Y."/>
        </authorList>
    </citation>
    <scope>NUCLEOTIDE SEQUENCE</scope>
    <source>
        <strain evidence="9">CGMCC 1.15388</strain>
    </source>
</reference>
<evidence type="ECO:0000256" key="4">
    <source>
        <dbReference type="PIRSR" id="PIRSR000097-1"/>
    </source>
</evidence>
<evidence type="ECO:0000259" key="8">
    <source>
        <dbReference type="Pfam" id="PF00248"/>
    </source>
</evidence>
<reference evidence="9" key="1">
    <citation type="journal article" date="2014" name="Int. J. Syst. Evol. Microbiol.">
        <title>Complete genome sequence of Corynebacterium casei LMG S-19264T (=DSM 44701T), isolated from a smear-ripened cheese.</title>
        <authorList>
            <consortium name="US DOE Joint Genome Institute (JGI-PGF)"/>
            <person name="Walter F."/>
            <person name="Albersmeier A."/>
            <person name="Kalinowski J."/>
            <person name="Ruckert C."/>
        </authorList>
    </citation>
    <scope>NUCLEOTIDE SEQUENCE</scope>
    <source>
        <strain evidence="9">CGMCC 1.15388</strain>
    </source>
</reference>
<keyword evidence="2" id="KW-0521">NADP</keyword>
<dbReference type="Proteomes" id="UP000633136">
    <property type="component" value="Unassembled WGS sequence"/>
</dbReference>
<protein>
    <submittedName>
        <fullName evidence="9">Oxidoreductase</fullName>
    </submittedName>
</protein>
<accession>A0A917ASK3</accession>
<evidence type="ECO:0000256" key="6">
    <source>
        <dbReference type="PIRSR" id="PIRSR000097-3"/>
    </source>
</evidence>
<dbReference type="InterPro" id="IPR018170">
    <property type="entry name" value="Aldo/ket_reductase_CS"/>
</dbReference>
<comment type="similarity">
    <text evidence="1">Belongs to the aldo/keto reductase family.</text>
</comment>
<dbReference type="PRINTS" id="PR00069">
    <property type="entry name" value="ALDKETRDTASE"/>
</dbReference>
<dbReference type="PROSITE" id="PS00798">
    <property type="entry name" value="ALDOKETO_REDUCTASE_1"/>
    <property type="match status" value="1"/>
</dbReference>
<comment type="caution">
    <text evidence="9">The sequence shown here is derived from an EMBL/GenBank/DDBJ whole genome shotgun (WGS) entry which is preliminary data.</text>
</comment>
<dbReference type="Gene3D" id="3.20.20.100">
    <property type="entry name" value="NADP-dependent oxidoreductase domain"/>
    <property type="match status" value="1"/>
</dbReference>
<dbReference type="GO" id="GO:0016616">
    <property type="term" value="F:oxidoreductase activity, acting on the CH-OH group of donors, NAD or NADP as acceptor"/>
    <property type="evidence" value="ECO:0007669"/>
    <property type="project" value="UniProtKB-ARBA"/>
</dbReference>
<dbReference type="PANTHER" id="PTHR43827">
    <property type="entry name" value="2,5-DIKETO-D-GLUCONIC ACID REDUCTASE"/>
    <property type="match status" value="1"/>
</dbReference>
<dbReference type="CDD" id="cd19071">
    <property type="entry name" value="AKR_AKR1-5-like"/>
    <property type="match status" value="1"/>
</dbReference>
<evidence type="ECO:0000256" key="7">
    <source>
        <dbReference type="SAM" id="MobiDB-lite"/>
    </source>
</evidence>
<feature type="region of interest" description="Disordered" evidence="7">
    <location>
        <begin position="255"/>
        <end position="275"/>
    </location>
</feature>
<evidence type="ECO:0000256" key="3">
    <source>
        <dbReference type="ARBA" id="ARBA00023002"/>
    </source>
</evidence>
<proteinExistence type="inferred from homology"/>
<feature type="site" description="Lowers pKa of active site Tyr" evidence="6">
    <location>
        <position position="72"/>
    </location>
</feature>
<dbReference type="InterPro" id="IPR020471">
    <property type="entry name" value="AKR"/>
</dbReference>
<feature type="binding site" evidence="5">
    <location>
        <position position="105"/>
    </location>
    <ligand>
        <name>substrate</name>
    </ligand>
</feature>
<dbReference type="InterPro" id="IPR023210">
    <property type="entry name" value="NADP_OxRdtase_dom"/>
</dbReference>
<dbReference type="InterPro" id="IPR036812">
    <property type="entry name" value="NAD(P)_OxRdtase_dom_sf"/>
</dbReference>
<feature type="compositionally biased region" description="Basic and acidic residues" evidence="7">
    <location>
        <begin position="256"/>
        <end position="265"/>
    </location>
</feature>
<evidence type="ECO:0000256" key="2">
    <source>
        <dbReference type="ARBA" id="ARBA00022857"/>
    </source>
</evidence>
<name>A0A917ASK3_9MICC</name>
<organism evidence="9 10">
    <name type="scientific">Nesterenkonia cremea</name>
    <dbReference type="NCBI Taxonomy" id="1882340"/>
    <lineage>
        <taxon>Bacteria</taxon>
        <taxon>Bacillati</taxon>
        <taxon>Actinomycetota</taxon>
        <taxon>Actinomycetes</taxon>
        <taxon>Micrococcales</taxon>
        <taxon>Micrococcaceae</taxon>
        <taxon>Nesterenkonia</taxon>
    </lineage>
</organism>
<feature type="active site" description="Proton donor" evidence="4">
    <location>
        <position position="47"/>
    </location>
</feature>
<keyword evidence="10" id="KW-1185">Reference proteome</keyword>
<evidence type="ECO:0000313" key="10">
    <source>
        <dbReference type="Proteomes" id="UP000633136"/>
    </source>
</evidence>
<dbReference type="PANTHER" id="PTHR43827:SF3">
    <property type="entry name" value="NADP-DEPENDENT OXIDOREDUCTASE DOMAIN-CONTAINING PROTEIN"/>
    <property type="match status" value="1"/>
</dbReference>
<dbReference type="PROSITE" id="PS00062">
    <property type="entry name" value="ALDOKETO_REDUCTASE_2"/>
    <property type="match status" value="1"/>
</dbReference>
<dbReference type="RefSeq" id="WP_188683889.1">
    <property type="nucleotide sequence ID" value="NZ_BMIS01000004.1"/>
</dbReference>
<dbReference type="SUPFAM" id="SSF51430">
    <property type="entry name" value="NAD(P)-linked oxidoreductase"/>
    <property type="match status" value="1"/>
</dbReference>
<dbReference type="Pfam" id="PF00248">
    <property type="entry name" value="Aldo_ket_red"/>
    <property type="match status" value="1"/>
</dbReference>
<dbReference type="EMBL" id="BMIS01000004">
    <property type="protein sequence ID" value="GGE67093.1"/>
    <property type="molecule type" value="Genomic_DNA"/>
</dbReference>
<feature type="domain" description="NADP-dependent oxidoreductase" evidence="8">
    <location>
        <begin position="24"/>
        <end position="258"/>
    </location>
</feature>
<dbReference type="PIRSF" id="PIRSF000097">
    <property type="entry name" value="AKR"/>
    <property type="match status" value="1"/>
</dbReference>
<dbReference type="AlphaFoldDB" id="A0A917ASK3"/>
<dbReference type="FunFam" id="3.20.20.100:FF:000015">
    <property type="entry name" value="Oxidoreductase, aldo/keto reductase family"/>
    <property type="match status" value="1"/>
</dbReference>
<evidence type="ECO:0000256" key="1">
    <source>
        <dbReference type="ARBA" id="ARBA00007905"/>
    </source>
</evidence>
<sequence>MSSTIQLNTGISIPQIGFGTSKSADPVASVRAAIEAGYRHIDTAQMYGNEAEIGEGVRASGVAREELFITTKLNNGNHAPADAFSTFEESLEKLGLGHVDLFLIHWPMPHLEVDYVETWKAMLELAESGRTKAVGVSNFQPEHLDRIIEATGVAPAVNQIEVHPYFANNEVRKYSKAQGIAVEAWSPLGKGNEFEDPVLHEISGRLGRSVPQVILRWHLQRGDVLIPKSDNPERMAQNFDILGFELSAPDMASIDALDKGEEARRSPHPNEFGEE</sequence>